<sequence length="77" mass="8249">FTASSVYSDKGNVSAGGGKLEPNSYGNEYERDKCGEEKILGGIICLPSLRHKKGKCGMIHPGQFLWGKEGCFGCGHL</sequence>
<dbReference type="EMBL" id="JACEIK010029290">
    <property type="protein sequence ID" value="MCE5166683.1"/>
    <property type="molecule type" value="Genomic_DNA"/>
</dbReference>
<evidence type="ECO:0000313" key="3">
    <source>
        <dbReference type="Proteomes" id="UP000823775"/>
    </source>
</evidence>
<keyword evidence="3" id="KW-1185">Reference proteome</keyword>
<protein>
    <submittedName>
        <fullName evidence="2">Uncharacterized protein</fullName>
    </submittedName>
</protein>
<organism evidence="2 3">
    <name type="scientific">Datura stramonium</name>
    <name type="common">Jimsonweed</name>
    <name type="synonym">Common thornapple</name>
    <dbReference type="NCBI Taxonomy" id="4076"/>
    <lineage>
        <taxon>Eukaryota</taxon>
        <taxon>Viridiplantae</taxon>
        <taxon>Streptophyta</taxon>
        <taxon>Embryophyta</taxon>
        <taxon>Tracheophyta</taxon>
        <taxon>Spermatophyta</taxon>
        <taxon>Magnoliopsida</taxon>
        <taxon>eudicotyledons</taxon>
        <taxon>Gunneridae</taxon>
        <taxon>Pentapetalae</taxon>
        <taxon>asterids</taxon>
        <taxon>lamiids</taxon>
        <taxon>Solanales</taxon>
        <taxon>Solanaceae</taxon>
        <taxon>Solanoideae</taxon>
        <taxon>Datureae</taxon>
        <taxon>Datura</taxon>
    </lineage>
</organism>
<name>A0ABS8Y4M7_DATST</name>
<feature type="non-terminal residue" evidence="2">
    <location>
        <position position="77"/>
    </location>
</feature>
<gene>
    <name evidence="2" type="ORF">HAX54_024066</name>
</gene>
<comment type="caution">
    <text evidence="2">The sequence shown here is derived from an EMBL/GenBank/DDBJ whole genome shotgun (WGS) entry which is preliminary data.</text>
</comment>
<proteinExistence type="predicted"/>
<evidence type="ECO:0000256" key="1">
    <source>
        <dbReference type="SAM" id="MobiDB-lite"/>
    </source>
</evidence>
<dbReference type="Proteomes" id="UP000823775">
    <property type="component" value="Unassembled WGS sequence"/>
</dbReference>
<evidence type="ECO:0000313" key="2">
    <source>
        <dbReference type="EMBL" id="MCE5166683.1"/>
    </source>
</evidence>
<reference evidence="2 3" key="1">
    <citation type="journal article" date="2021" name="BMC Genomics">
        <title>Datura genome reveals duplications of psychoactive alkaloid biosynthetic genes and high mutation rate following tissue culture.</title>
        <authorList>
            <person name="Rajewski A."/>
            <person name="Carter-House D."/>
            <person name="Stajich J."/>
            <person name="Litt A."/>
        </authorList>
    </citation>
    <scope>NUCLEOTIDE SEQUENCE [LARGE SCALE GENOMIC DNA]</scope>
    <source>
        <strain evidence="2">AR-01</strain>
    </source>
</reference>
<feature type="non-terminal residue" evidence="2">
    <location>
        <position position="1"/>
    </location>
</feature>
<accession>A0ABS8Y4M7</accession>
<feature type="region of interest" description="Disordered" evidence="1">
    <location>
        <begin position="1"/>
        <end position="27"/>
    </location>
</feature>